<feature type="domain" description="Cathepsin propeptide inhibitor" evidence="9">
    <location>
        <begin position="244"/>
        <end position="300"/>
    </location>
</feature>
<dbReference type="CDD" id="cd02248">
    <property type="entry name" value="Peptidase_C1A"/>
    <property type="match status" value="1"/>
</dbReference>
<dbReference type="InterPro" id="IPR013201">
    <property type="entry name" value="Prot_inhib_I29"/>
</dbReference>
<evidence type="ECO:0000256" key="2">
    <source>
        <dbReference type="ARBA" id="ARBA00022670"/>
    </source>
</evidence>
<dbReference type="InterPro" id="IPR038765">
    <property type="entry name" value="Papain-like_cys_pep_sf"/>
</dbReference>
<comment type="similarity">
    <text evidence="1">Belongs to the peptidase C1 family.</text>
</comment>
<evidence type="ECO:0000256" key="6">
    <source>
        <dbReference type="ARBA" id="ARBA00023157"/>
    </source>
</evidence>
<evidence type="ECO:0000313" key="10">
    <source>
        <dbReference type="EMBL" id="JAV22566.1"/>
    </source>
</evidence>
<keyword evidence="5" id="KW-0865">Zymogen</keyword>
<dbReference type="Pfam" id="PF08246">
    <property type="entry name" value="Inhibitor_I29"/>
    <property type="match status" value="1"/>
</dbReference>
<evidence type="ECO:0000256" key="1">
    <source>
        <dbReference type="ARBA" id="ARBA00008455"/>
    </source>
</evidence>
<keyword evidence="6" id="KW-1015">Disulfide bond</keyword>
<evidence type="ECO:0000259" key="9">
    <source>
        <dbReference type="SMART" id="SM00848"/>
    </source>
</evidence>
<keyword evidence="3" id="KW-0378">Hydrolase</keyword>
<dbReference type="Pfam" id="PF00112">
    <property type="entry name" value="Peptidase_C1"/>
    <property type="match status" value="1"/>
</dbReference>
<dbReference type="PRINTS" id="PR00705">
    <property type="entry name" value="PAPAIN"/>
</dbReference>
<feature type="chain" id="PRO_5018580999" evidence="7">
    <location>
        <begin position="18"/>
        <end position="547"/>
    </location>
</feature>
<dbReference type="PROSITE" id="PS00139">
    <property type="entry name" value="THIOL_PROTEASE_CYS"/>
    <property type="match status" value="1"/>
</dbReference>
<evidence type="ECO:0000256" key="7">
    <source>
        <dbReference type="SAM" id="SignalP"/>
    </source>
</evidence>
<dbReference type="InterPro" id="IPR000169">
    <property type="entry name" value="Pept_cys_AS"/>
</dbReference>
<accession>A0A1Q3F4S5</accession>
<dbReference type="GO" id="GO:0008234">
    <property type="term" value="F:cysteine-type peptidase activity"/>
    <property type="evidence" value="ECO:0007669"/>
    <property type="project" value="UniProtKB-KW"/>
</dbReference>
<keyword evidence="4" id="KW-0788">Thiol protease</keyword>
<dbReference type="PROSITE" id="PS00639">
    <property type="entry name" value="THIOL_PROTEASE_HIS"/>
    <property type="match status" value="1"/>
</dbReference>
<dbReference type="Gene3D" id="3.90.70.10">
    <property type="entry name" value="Cysteine proteinases"/>
    <property type="match status" value="1"/>
</dbReference>
<feature type="signal peptide" evidence="7">
    <location>
        <begin position="1"/>
        <end position="17"/>
    </location>
</feature>
<evidence type="ECO:0000256" key="3">
    <source>
        <dbReference type="ARBA" id="ARBA00022801"/>
    </source>
</evidence>
<dbReference type="SUPFAM" id="SSF54001">
    <property type="entry name" value="Cysteine proteinases"/>
    <property type="match status" value="1"/>
</dbReference>
<dbReference type="InterPro" id="IPR039417">
    <property type="entry name" value="Peptidase_C1A_papain-like"/>
</dbReference>
<proteinExistence type="inferred from homology"/>
<organism evidence="10">
    <name type="scientific">Culex tarsalis</name>
    <name type="common">Encephalitis mosquito</name>
    <dbReference type="NCBI Taxonomy" id="7177"/>
    <lineage>
        <taxon>Eukaryota</taxon>
        <taxon>Metazoa</taxon>
        <taxon>Ecdysozoa</taxon>
        <taxon>Arthropoda</taxon>
        <taxon>Hexapoda</taxon>
        <taxon>Insecta</taxon>
        <taxon>Pterygota</taxon>
        <taxon>Neoptera</taxon>
        <taxon>Endopterygota</taxon>
        <taxon>Diptera</taxon>
        <taxon>Nematocera</taxon>
        <taxon>Culicoidea</taxon>
        <taxon>Culicidae</taxon>
        <taxon>Culicinae</taxon>
        <taxon>Culicini</taxon>
        <taxon>Culex</taxon>
        <taxon>Culex</taxon>
    </lineage>
</organism>
<dbReference type="InterPro" id="IPR025660">
    <property type="entry name" value="Pept_his_AS"/>
</dbReference>
<name>A0A1Q3F4S5_CULTA</name>
<protein>
    <submittedName>
        <fullName evidence="10">Putative cathepsin l</fullName>
    </submittedName>
</protein>
<dbReference type="SMART" id="SM00848">
    <property type="entry name" value="Inhibitor_I29"/>
    <property type="match status" value="1"/>
</dbReference>
<dbReference type="AlphaFoldDB" id="A0A1Q3F4S5"/>
<keyword evidence="7" id="KW-0732">Signal</keyword>
<evidence type="ECO:0000256" key="4">
    <source>
        <dbReference type="ARBA" id="ARBA00022807"/>
    </source>
</evidence>
<dbReference type="GO" id="GO:0006508">
    <property type="term" value="P:proteolysis"/>
    <property type="evidence" value="ECO:0007669"/>
    <property type="project" value="UniProtKB-KW"/>
</dbReference>
<dbReference type="SMART" id="SM00645">
    <property type="entry name" value="Pept_C1"/>
    <property type="match status" value="1"/>
</dbReference>
<dbReference type="InterPro" id="IPR013128">
    <property type="entry name" value="Peptidase_C1A"/>
</dbReference>
<dbReference type="InterPro" id="IPR000668">
    <property type="entry name" value="Peptidase_C1A_C"/>
</dbReference>
<dbReference type="EMBL" id="GFDL01012479">
    <property type="protein sequence ID" value="JAV22566.1"/>
    <property type="molecule type" value="Transcribed_RNA"/>
</dbReference>
<feature type="domain" description="Peptidase C1A papain C-terminal" evidence="8">
    <location>
        <begin position="329"/>
        <end position="546"/>
    </location>
</feature>
<keyword evidence="2" id="KW-0645">Protease</keyword>
<sequence length="547" mass="62063">MCKLLLVLSCCFAAALATNPPKWPNVYSVSGILNIPYAEISEPFYAWFDRDNGRSRIDYYGGMVKTYQLTKAGEYGTSLKVAPVSTRQQLNKETCLQVNGSADNTIEVQSILPNAKEFKLEGTETRNGFTCDKFTLISDVGQKRNYYYLWVRYIKSPKYPASRMPIPVRYEMKGYNTLLGSHYDHYYIDYDSYEHQDIPAEVFEVPVADPCVGFPGPGNGHYATFNPMKEFIHPRSEEHLEDEFTRFKYKHGKTYNGEKDHDRRRDIFRQNLRFIHSHNRANKGYTVAVNHLADRTDEEIQALRGFKSSNSYNGGQPFPYNVKDFLDELPESLDWRIPGAVTPVKDQSVCGSCWSFGTAGHIESSYFLKTKKLMRFSQQALVDCSWGYGNNGCDGGEDFRAYQWMMEVGGIPSEEEYGGYLGQDAYCRLENKTLYAPITGWVNVTSGDTDAMKVALFKHGPLSIAIDAGHKSFSYYANGVYYEPECKNNLDGLDHAVLAVGYGKLNGEDYWLIKNSWSNLWGNDGYALMSMKDNNCGLATDATYVLM</sequence>
<reference evidence="10" key="1">
    <citation type="submission" date="2017-01" db="EMBL/GenBank/DDBJ databases">
        <title>A deep insight into the sialotranscriptome of adult male and female Cluex tarsalis mosquitoes.</title>
        <authorList>
            <person name="Ribeiro J.M."/>
            <person name="Moreira F."/>
            <person name="Bernard K.A."/>
            <person name="Calvo E."/>
        </authorList>
    </citation>
    <scope>NUCLEOTIDE SEQUENCE</scope>
    <source>
        <strain evidence="10">Kern County</strain>
        <tissue evidence="10">Salivary glands</tissue>
    </source>
</reference>
<dbReference type="PANTHER" id="PTHR12411">
    <property type="entry name" value="CYSTEINE PROTEASE FAMILY C1-RELATED"/>
    <property type="match status" value="1"/>
</dbReference>
<dbReference type="FunFam" id="3.90.70.10:FF:000087">
    <property type="entry name" value="Counting factor associated protein D"/>
    <property type="match status" value="1"/>
</dbReference>
<evidence type="ECO:0000256" key="5">
    <source>
        <dbReference type="ARBA" id="ARBA00023145"/>
    </source>
</evidence>
<evidence type="ECO:0000259" key="8">
    <source>
        <dbReference type="SMART" id="SM00645"/>
    </source>
</evidence>